<sequence length="524" mass="57971">MKWKTCLAKPKPGYTNGFQGAFGRVCHWIKPNGSSRNQGLGGLMARQTFTFTSASLRSLRLEQEMQDWEEARRELAHRRAMSRRPLPPARSTRPQPRTGKIQEVRAPPPQIRCRDPAVHNTFMCGDMAGIYAVLKEPGMVNALMETVQEEMVWAPEMGMWTLSTKTKQTSALRLAASRGHSGCVEELLFRGAEVNEDPGGRTALHDACLGGHANCVHLLLNHGADPDVLAEDGNAPLHLCNTADTYQCAELLVKSGADVNISHRQSRLTPLHMAARRGLDEHVELLITHDADVAAQNLEGETPLNAACCGAERASEVGRYLRVVKRLLEVGADPRKAGKKQHTPLHNACGNCSPRIAHHLLQHGARADAANCFGYTPMDCLLQVGVGYWQVVEDYPDQHPEDIARSLFNHGAQPPSPMMLKLCLLSPATLEVMINSYHVVPPCEDWIDKVPQDLKMANQALFESVQRMTGQPRSLQHLCRCSVRSYLGEKCHSAINDLNIPSSINHELSNISESTEGKVWRCVR</sequence>
<dbReference type="AlphaFoldDB" id="A0AAV6H383"/>
<protein>
    <recommendedName>
        <fullName evidence="8">SOCS box domain-containing protein</fullName>
    </recommendedName>
</protein>
<dbReference type="PROSITE" id="PS50225">
    <property type="entry name" value="SOCS"/>
    <property type="match status" value="1"/>
</dbReference>
<dbReference type="Pfam" id="PF07525">
    <property type="entry name" value="SOCS_box"/>
    <property type="match status" value="1"/>
</dbReference>
<feature type="repeat" description="ANK" evidence="6">
    <location>
        <begin position="266"/>
        <end position="298"/>
    </location>
</feature>
<evidence type="ECO:0000313" key="10">
    <source>
        <dbReference type="Proteomes" id="UP000823561"/>
    </source>
</evidence>
<evidence type="ECO:0000256" key="1">
    <source>
        <dbReference type="ARBA" id="ARBA00004906"/>
    </source>
</evidence>
<feature type="repeat" description="ANK" evidence="6">
    <location>
        <begin position="340"/>
        <end position="372"/>
    </location>
</feature>
<keyword evidence="3" id="KW-0677">Repeat</keyword>
<accession>A0AAV6H383</accession>
<organism evidence="9 10">
    <name type="scientific">Alosa alosa</name>
    <name type="common">allis shad</name>
    <dbReference type="NCBI Taxonomy" id="278164"/>
    <lineage>
        <taxon>Eukaryota</taxon>
        <taxon>Metazoa</taxon>
        <taxon>Chordata</taxon>
        <taxon>Craniata</taxon>
        <taxon>Vertebrata</taxon>
        <taxon>Euteleostomi</taxon>
        <taxon>Actinopterygii</taxon>
        <taxon>Neopterygii</taxon>
        <taxon>Teleostei</taxon>
        <taxon>Clupei</taxon>
        <taxon>Clupeiformes</taxon>
        <taxon>Clupeoidei</taxon>
        <taxon>Clupeidae</taxon>
        <taxon>Alosa</taxon>
    </lineage>
</organism>
<dbReference type="InterPro" id="IPR036770">
    <property type="entry name" value="Ankyrin_rpt-contain_sf"/>
</dbReference>
<dbReference type="PROSITE" id="PS50088">
    <property type="entry name" value="ANK_REPEAT"/>
    <property type="match status" value="4"/>
</dbReference>
<dbReference type="SMART" id="SM00248">
    <property type="entry name" value="ANK"/>
    <property type="match status" value="6"/>
</dbReference>
<feature type="region of interest" description="Disordered" evidence="7">
    <location>
        <begin position="72"/>
        <end position="103"/>
    </location>
</feature>
<dbReference type="GO" id="GO:0016567">
    <property type="term" value="P:protein ubiquitination"/>
    <property type="evidence" value="ECO:0007669"/>
    <property type="project" value="TreeGrafter"/>
</dbReference>
<evidence type="ECO:0000256" key="2">
    <source>
        <dbReference type="ARBA" id="ARBA00005949"/>
    </source>
</evidence>
<evidence type="ECO:0000256" key="5">
    <source>
        <dbReference type="ARBA" id="ARBA00023043"/>
    </source>
</evidence>
<dbReference type="Pfam" id="PF12796">
    <property type="entry name" value="Ank_2"/>
    <property type="match status" value="2"/>
</dbReference>
<dbReference type="Gene3D" id="1.25.40.20">
    <property type="entry name" value="Ankyrin repeat-containing domain"/>
    <property type="match status" value="2"/>
</dbReference>
<dbReference type="PANTHER" id="PTHR24136">
    <property type="entry name" value="SOWAH (DROSOPHILA) HOMOLOG"/>
    <property type="match status" value="1"/>
</dbReference>
<dbReference type="Gene3D" id="1.10.750.20">
    <property type="entry name" value="SOCS box"/>
    <property type="match status" value="1"/>
</dbReference>
<dbReference type="InterPro" id="IPR001496">
    <property type="entry name" value="SOCS_box"/>
</dbReference>
<evidence type="ECO:0000256" key="3">
    <source>
        <dbReference type="ARBA" id="ARBA00022737"/>
    </source>
</evidence>
<keyword evidence="5 6" id="KW-0040">ANK repeat</keyword>
<comment type="caution">
    <text evidence="9">The sequence shown here is derived from an EMBL/GenBank/DDBJ whole genome shotgun (WGS) entry which is preliminary data.</text>
</comment>
<dbReference type="EMBL" id="JADWDJ010000006">
    <property type="protein sequence ID" value="KAG5280072.1"/>
    <property type="molecule type" value="Genomic_DNA"/>
</dbReference>
<dbReference type="Proteomes" id="UP000823561">
    <property type="component" value="Chromosome 6"/>
</dbReference>
<dbReference type="PRINTS" id="PR01415">
    <property type="entry name" value="ANKYRIN"/>
</dbReference>
<dbReference type="InterPro" id="IPR036036">
    <property type="entry name" value="SOCS_box-like_dom_sf"/>
</dbReference>
<dbReference type="InterPro" id="IPR051573">
    <property type="entry name" value="Ankyrin-SOCS_box_domain"/>
</dbReference>
<evidence type="ECO:0000256" key="6">
    <source>
        <dbReference type="PROSITE-ProRule" id="PRU00023"/>
    </source>
</evidence>
<dbReference type="GO" id="GO:0045732">
    <property type="term" value="P:positive regulation of protein catabolic process"/>
    <property type="evidence" value="ECO:0007669"/>
    <property type="project" value="TreeGrafter"/>
</dbReference>
<comment type="similarity">
    <text evidence="2">Belongs to the ankyrin SOCS box (ASB) family.</text>
</comment>
<evidence type="ECO:0000256" key="7">
    <source>
        <dbReference type="SAM" id="MobiDB-lite"/>
    </source>
</evidence>
<keyword evidence="10" id="KW-1185">Reference proteome</keyword>
<comment type="pathway">
    <text evidence="1">Protein modification; protein ubiquitination.</text>
</comment>
<feature type="domain" description="SOCS box" evidence="8">
    <location>
        <begin position="471"/>
        <end position="514"/>
    </location>
</feature>
<dbReference type="SUPFAM" id="SSF158235">
    <property type="entry name" value="SOCS box-like"/>
    <property type="match status" value="1"/>
</dbReference>
<reference evidence="9" key="1">
    <citation type="submission" date="2020-10" db="EMBL/GenBank/DDBJ databases">
        <title>Chromosome-scale genome assembly of the Allis shad, Alosa alosa.</title>
        <authorList>
            <person name="Margot Z."/>
            <person name="Christophe K."/>
            <person name="Cabau C."/>
            <person name="Louis A."/>
            <person name="Berthelot C."/>
            <person name="Parey E."/>
            <person name="Roest Crollius H."/>
            <person name="Montfort J."/>
            <person name="Robinson-Rechavi M."/>
            <person name="Bucao C."/>
            <person name="Bouchez O."/>
            <person name="Gislard M."/>
            <person name="Lluch J."/>
            <person name="Milhes M."/>
            <person name="Lampietro C."/>
            <person name="Lopez Roques C."/>
            <person name="Donnadieu C."/>
            <person name="Braasch I."/>
            <person name="Desvignes T."/>
            <person name="Postlethwait J."/>
            <person name="Bobe J."/>
            <person name="Guiguen Y."/>
        </authorList>
    </citation>
    <scope>NUCLEOTIDE SEQUENCE</scope>
    <source>
        <strain evidence="9">M-15738</strain>
        <tissue evidence="9">Blood</tissue>
    </source>
</reference>
<dbReference type="PROSITE" id="PS50297">
    <property type="entry name" value="ANK_REP_REGION"/>
    <property type="match status" value="3"/>
</dbReference>
<gene>
    <name evidence="9" type="ORF">AALO_G00084590</name>
</gene>
<dbReference type="SUPFAM" id="SSF48403">
    <property type="entry name" value="Ankyrin repeat"/>
    <property type="match status" value="1"/>
</dbReference>
<evidence type="ECO:0000256" key="4">
    <source>
        <dbReference type="ARBA" id="ARBA00022786"/>
    </source>
</evidence>
<dbReference type="SMART" id="SM00969">
    <property type="entry name" value="SOCS_box"/>
    <property type="match status" value="1"/>
</dbReference>
<dbReference type="GO" id="GO:0035556">
    <property type="term" value="P:intracellular signal transduction"/>
    <property type="evidence" value="ECO:0007669"/>
    <property type="project" value="InterPro"/>
</dbReference>
<feature type="repeat" description="ANK" evidence="6">
    <location>
        <begin position="232"/>
        <end position="264"/>
    </location>
</feature>
<keyword evidence="4" id="KW-0833">Ubl conjugation pathway</keyword>
<name>A0AAV6H383_9TELE</name>
<evidence type="ECO:0000259" key="8">
    <source>
        <dbReference type="PROSITE" id="PS50225"/>
    </source>
</evidence>
<dbReference type="InterPro" id="IPR002110">
    <property type="entry name" value="Ankyrin_rpt"/>
</dbReference>
<feature type="repeat" description="ANK" evidence="6">
    <location>
        <begin position="199"/>
        <end position="231"/>
    </location>
</feature>
<dbReference type="PANTHER" id="PTHR24136:SF18">
    <property type="entry name" value="ANKYRIN REPEAT AND SOCS BOX PROTEIN 5"/>
    <property type="match status" value="1"/>
</dbReference>
<evidence type="ECO:0000313" key="9">
    <source>
        <dbReference type="EMBL" id="KAG5280072.1"/>
    </source>
</evidence>
<proteinExistence type="inferred from homology"/>
<dbReference type="Pfam" id="PF00023">
    <property type="entry name" value="Ank"/>
    <property type="match status" value="1"/>
</dbReference>